<dbReference type="AlphaFoldDB" id="A0AAD8DKQ9"/>
<evidence type="ECO:0008006" key="4">
    <source>
        <dbReference type="Google" id="ProtNLM"/>
    </source>
</evidence>
<gene>
    <name evidence="2" type="ORF">PYW07_010813</name>
</gene>
<accession>A0AAD8DKQ9</accession>
<sequence>MYTAQCVLGLIVLYVGCTHSWDVAISVGNRLDFYTNDTKTDTVRLDSHDLGALAYDEVHDILLYVDKQRNNDAICVANYKTKEQIQNIEDCNALQSFGRKNCDGPTCGACDGYCSNNGHCSSNDDGAPQCR</sequence>
<comment type="caution">
    <text evidence="2">The sequence shown here is derived from an EMBL/GenBank/DDBJ whole genome shotgun (WGS) entry which is preliminary data.</text>
</comment>
<dbReference type="Proteomes" id="UP001231518">
    <property type="component" value="Chromosome 26"/>
</dbReference>
<keyword evidence="3" id="KW-1185">Reference proteome</keyword>
<feature type="chain" id="PRO_5042271114" description="Secreted protein" evidence="1">
    <location>
        <begin position="21"/>
        <end position="131"/>
    </location>
</feature>
<organism evidence="2 3">
    <name type="scientific">Mythimna separata</name>
    <name type="common">Oriental armyworm</name>
    <name type="synonym">Pseudaletia separata</name>
    <dbReference type="NCBI Taxonomy" id="271217"/>
    <lineage>
        <taxon>Eukaryota</taxon>
        <taxon>Metazoa</taxon>
        <taxon>Ecdysozoa</taxon>
        <taxon>Arthropoda</taxon>
        <taxon>Hexapoda</taxon>
        <taxon>Insecta</taxon>
        <taxon>Pterygota</taxon>
        <taxon>Neoptera</taxon>
        <taxon>Endopterygota</taxon>
        <taxon>Lepidoptera</taxon>
        <taxon>Glossata</taxon>
        <taxon>Ditrysia</taxon>
        <taxon>Noctuoidea</taxon>
        <taxon>Noctuidae</taxon>
        <taxon>Noctuinae</taxon>
        <taxon>Hadenini</taxon>
        <taxon>Mythimna</taxon>
    </lineage>
</organism>
<feature type="signal peptide" evidence="1">
    <location>
        <begin position="1"/>
        <end position="20"/>
    </location>
</feature>
<evidence type="ECO:0000256" key="1">
    <source>
        <dbReference type="SAM" id="SignalP"/>
    </source>
</evidence>
<evidence type="ECO:0000313" key="3">
    <source>
        <dbReference type="Proteomes" id="UP001231518"/>
    </source>
</evidence>
<reference evidence="2" key="1">
    <citation type="submission" date="2023-03" db="EMBL/GenBank/DDBJ databases">
        <title>Chromosome-level genomes of two armyworms, Mythimna separata and Mythimna loreyi, provide insights into the biosynthesis and reception of sex pheromones.</title>
        <authorList>
            <person name="Zhao H."/>
        </authorList>
    </citation>
    <scope>NUCLEOTIDE SEQUENCE</scope>
    <source>
        <strain evidence="2">BeijingLab</strain>
        <tissue evidence="2">Pupa</tissue>
    </source>
</reference>
<proteinExistence type="predicted"/>
<evidence type="ECO:0000313" key="2">
    <source>
        <dbReference type="EMBL" id="KAJ8706036.1"/>
    </source>
</evidence>
<protein>
    <recommendedName>
        <fullName evidence="4">Secreted protein</fullName>
    </recommendedName>
</protein>
<name>A0AAD8DKQ9_MYTSE</name>
<dbReference type="EMBL" id="JARGEI010000029">
    <property type="protein sequence ID" value="KAJ8706036.1"/>
    <property type="molecule type" value="Genomic_DNA"/>
</dbReference>
<keyword evidence="1" id="KW-0732">Signal</keyword>